<evidence type="ECO:0008006" key="4">
    <source>
        <dbReference type="Google" id="ProtNLM"/>
    </source>
</evidence>
<dbReference type="Proteomes" id="UP000231019">
    <property type="component" value="Unassembled WGS sequence"/>
</dbReference>
<evidence type="ECO:0000313" key="3">
    <source>
        <dbReference type="Proteomes" id="UP000231019"/>
    </source>
</evidence>
<gene>
    <name evidence="2" type="ORF">COW36_08410</name>
</gene>
<accession>A0A2M7G684</accession>
<protein>
    <recommendedName>
        <fullName evidence="4">Peptidase MA-like domain-containing protein</fullName>
    </recommendedName>
</protein>
<reference evidence="2 3" key="1">
    <citation type="submission" date="2017-09" db="EMBL/GenBank/DDBJ databases">
        <title>Depth-based differentiation of microbial function through sediment-hosted aquifers and enrichment of novel symbionts in the deep terrestrial subsurface.</title>
        <authorList>
            <person name="Probst A.J."/>
            <person name="Ladd B."/>
            <person name="Jarett J.K."/>
            <person name="Geller-Mcgrath D.E."/>
            <person name="Sieber C.M."/>
            <person name="Emerson J.B."/>
            <person name="Anantharaman K."/>
            <person name="Thomas B.C."/>
            <person name="Malmstrom R."/>
            <person name="Stieglmeier M."/>
            <person name="Klingl A."/>
            <person name="Woyke T."/>
            <person name="Ryan C.M."/>
            <person name="Banfield J.F."/>
        </authorList>
    </citation>
    <scope>NUCLEOTIDE SEQUENCE [LARGE SCALE GENOMIC DNA]</scope>
    <source>
        <strain evidence="2">CG17_big_fil_post_rev_8_21_14_2_50_48_46</strain>
    </source>
</reference>
<organism evidence="2 3">
    <name type="scientific">bacterium (Candidatus Blackallbacteria) CG17_big_fil_post_rev_8_21_14_2_50_48_46</name>
    <dbReference type="NCBI Taxonomy" id="2014261"/>
    <lineage>
        <taxon>Bacteria</taxon>
        <taxon>Candidatus Blackallbacteria</taxon>
    </lineage>
</organism>
<dbReference type="EMBL" id="PFFQ01000023">
    <property type="protein sequence ID" value="PIW17512.1"/>
    <property type="molecule type" value="Genomic_DNA"/>
</dbReference>
<feature type="signal peptide" evidence="1">
    <location>
        <begin position="1"/>
        <end position="21"/>
    </location>
</feature>
<name>A0A2M7G684_9BACT</name>
<keyword evidence="1" id="KW-0732">Signal</keyword>
<dbReference type="PROSITE" id="PS51257">
    <property type="entry name" value="PROKAR_LIPOPROTEIN"/>
    <property type="match status" value="1"/>
</dbReference>
<dbReference type="AlphaFoldDB" id="A0A2M7G684"/>
<evidence type="ECO:0000256" key="1">
    <source>
        <dbReference type="SAM" id="SignalP"/>
    </source>
</evidence>
<feature type="chain" id="PRO_5015005886" description="Peptidase MA-like domain-containing protein" evidence="1">
    <location>
        <begin position="22"/>
        <end position="778"/>
    </location>
</feature>
<comment type="caution">
    <text evidence="2">The sequence shown here is derived from an EMBL/GenBank/DDBJ whole genome shotgun (WGS) entry which is preliminary data.</text>
</comment>
<evidence type="ECO:0000313" key="2">
    <source>
        <dbReference type="EMBL" id="PIW17512.1"/>
    </source>
</evidence>
<proteinExistence type="predicted"/>
<sequence length="778" mass="86175">MFHSRRVQRIFLTLSLSLTLAGCFDTVNGMNGALPTSPSNPSAGNNPLLAGNTVQQAIRPATGAVLEDLKDVSGEYELSFSSEQLQEQTIRFQLDAKSLPSQLALSDFQLERFDENSGNWIAEGILAGWDPNLKQVAFEVKNPLLENFSTALIKLVKYRIRVYLFSNAVTVKNPDSDFRITYYPSHYGYKASVKKDADWNGSGLNAEPDIPNYIEDLDKALNEAYQSLLELKDGSGNPLFKKLKTPIDLNVLDTGTDLGNSPLGGPATISAKSITSWQDMRQTVAHELVHVLQGQYYSLWGLFTGRANQWFIEASAQYFAARALNLNSAERSDFFSDGAKNIEHYLSVPILASDARSYYALGHFFDWATAQTRESLIPDILKTSSVRDSRALNSQLQATQAFNSLGDAIYQYGRFLVTHPEADAQFALATKNAMRSMARNFLDKPTTNLINQNIYLPFKRELPALASNYLAVYATELSGDNLLVIAAKEKNSEIETLAFANPATVSAEYQKKQAVDRNTSLYTENSLSVPHFGKDQPNKGFEIFLSNTSLTETAKADFELYFLRPPKILEIKEGSVKWDLSALADLPHEKIKGYSVYIGSTALKREIPLEEGKTEQAFSHQDIHPNSEVRVTMTDLLEHEWPEPIQEKLEIKLKNIAFNNFVSTPNPDTPEIITRSVGKDTGGSLSFDTEVVGTSNQAIQWQLARIGTGGTNSLSKATPVFDPGLSAIGSFEQTGNHVVFNAKPGLKGIQFFWIVGTALADPSVRFMFVVELWGDLQS</sequence>